<keyword evidence="2" id="KW-1185">Reference proteome</keyword>
<evidence type="ECO:0008006" key="3">
    <source>
        <dbReference type="Google" id="ProtNLM"/>
    </source>
</evidence>
<name>A0ABW3DKQ8_9ACTN</name>
<accession>A0ABW3DKQ8</accession>
<gene>
    <name evidence="1" type="ORF">ACFQ08_03175</name>
</gene>
<dbReference type="EMBL" id="JBHTHX010000049">
    <property type="protein sequence ID" value="MFD0883562.1"/>
    <property type="molecule type" value="Genomic_DNA"/>
</dbReference>
<proteinExistence type="predicted"/>
<dbReference type="Proteomes" id="UP001597024">
    <property type="component" value="Unassembled WGS sequence"/>
</dbReference>
<evidence type="ECO:0000313" key="1">
    <source>
        <dbReference type="EMBL" id="MFD0883562.1"/>
    </source>
</evidence>
<reference evidence="2" key="1">
    <citation type="journal article" date="2019" name="Int. J. Syst. Evol. Microbiol.">
        <title>The Global Catalogue of Microorganisms (GCM) 10K type strain sequencing project: providing services to taxonomists for standard genome sequencing and annotation.</title>
        <authorList>
            <consortium name="The Broad Institute Genomics Platform"/>
            <consortium name="The Broad Institute Genome Sequencing Center for Infectious Disease"/>
            <person name="Wu L."/>
            <person name="Ma J."/>
        </authorList>
    </citation>
    <scope>NUCLEOTIDE SEQUENCE [LARGE SCALE GENOMIC DNA]</scope>
    <source>
        <strain evidence="2">CCUG 62974</strain>
    </source>
</reference>
<evidence type="ECO:0000313" key="2">
    <source>
        <dbReference type="Proteomes" id="UP001597024"/>
    </source>
</evidence>
<sequence>MARLGRAHPPRSVVLGRQRFALPASIHLPAFETEAEFPPLTVTIPDARIHLGPFETEAEFPQLTFSYGQHVTLPAFETEAEFPALTVTTPILPGANITAAGQIEWNGFVLGSGTPYRWRSLTGWKSLPTITPGNVERSTGHGSYPGRPSGQERIITYATRIKAPRAEFEQVIQDLEDVTGLPDTEEEFPLVIRELETPYLVYAQIRNRDPGPIDPTYRLGIASNGVVQWVASDPRRYGLTRRGVTIPRDIPTELLNAGNTGSHPLIRIPGPAETPLLTNQTLTRIIGFGRSILADEVLEVDPYGATARIGDVNVTGDLTGSVPLPDFLLGAGINRILYTCASGGDFGVDFLWRDART</sequence>
<comment type="caution">
    <text evidence="1">The sequence shown here is derived from an EMBL/GenBank/DDBJ whole genome shotgun (WGS) entry which is preliminary data.</text>
</comment>
<protein>
    <recommendedName>
        <fullName evidence="3">Minor tail protein</fullName>
    </recommendedName>
</protein>
<organism evidence="1 2">
    <name type="scientific">Streptosporangium algeriense</name>
    <dbReference type="NCBI Taxonomy" id="1682748"/>
    <lineage>
        <taxon>Bacteria</taxon>
        <taxon>Bacillati</taxon>
        <taxon>Actinomycetota</taxon>
        <taxon>Actinomycetes</taxon>
        <taxon>Streptosporangiales</taxon>
        <taxon>Streptosporangiaceae</taxon>
        <taxon>Streptosporangium</taxon>
    </lineage>
</organism>